<gene>
    <name evidence="4" type="ORF">M2272_000665</name>
</gene>
<dbReference type="PANTHER" id="PTHR10366">
    <property type="entry name" value="NAD DEPENDENT EPIMERASE/DEHYDRATASE"/>
    <property type="match status" value="1"/>
</dbReference>
<dbReference type="PANTHER" id="PTHR10366:SF564">
    <property type="entry name" value="STEROL-4-ALPHA-CARBOXYLATE 3-DEHYDROGENASE, DECARBOXYLATING"/>
    <property type="match status" value="1"/>
</dbReference>
<keyword evidence="5" id="KW-1185">Reference proteome</keyword>
<sequence length="360" mass="39466">MSTPRTPIDPDAPVLVTGASGYIGSWIVRSLLEAGRTVHGTVRDPQKASGLEHLHKLSADHPGLLKLFKADLLEPGSFDEAMDGCQLVMHTASPFLLSGYKDAQQALVRPALEGTRNVLDSVNRTQSVKRVVLTSSVVAIYGDARESLDVPGSVFTEEHWNTTSSVDHQPYPYSKTVAEQEAWRYQRAQERWDMVTIHPGLVLGPSLTSASDSASLSTMKQFIDGTMLAGAPALTMGVVDVRDVAQAHLRAGFTPEAHGRYIVNADSLTLLEIGKVLRRRFGPFYPFPRMNAPKMVVKAIAPVAGLTRKFVDRNVGYPLAFDNSRSRDELGLDYRPAEQTVTDHFQQMLDDGLARRMPGS</sequence>
<evidence type="ECO:0000259" key="3">
    <source>
        <dbReference type="Pfam" id="PF01370"/>
    </source>
</evidence>
<dbReference type="RefSeq" id="WP_280830695.1">
    <property type="nucleotide sequence ID" value="NZ_JARXVE010000001.1"/>
</dbReference>
<feature type="domain" description="NAD-dependent epimerase/dehydratase" evidence="3">
    <location>
        <begin position="14"/>
        <end position="257"/>
    </location>
</feature>
<comment type="similarity">
    <text evidence="2">Belongs to the NAD(P)-dependent epimerase/dehydratase family. Dihydroflavonol-4-reductase subfamily.</text>
</comment>
<evidence type="ECO:0000313" key="5">
    <source>
        <dbReference type="Proteomes" id="UP001160130"/>
    </source>
</evidence>
<keyword evidence="1" id="KW-0560">Oxidoreductase</keyword>
<evidence type="ECO:0000256" key="2">
    <source>
        <dbReference type="ARBA" id="ARBA00023445"/>
    </source>
</evidence>
<proteinExistence type="inferred from homology"/>
<evidence type="ECO:0000256" key="1">
    <source>
        <dbReference type="ARBA" id="ARBA00023002"/>
    </source>
</evidence>
<dbReference type="InterPro" id="IPR001509">
    <property type="entry name" value="Epimerase_deHydtase"/>
</dbReference>
<name>A0ABT6KTR8_9MYCO</name>
<dbReference type="EMBL" id="JARXVE010000001">
    <property type="protein sequence ID" value="MDH6194044.1"/>
    <property type="molecule type" value="Genomic_DNA"/>
</dbReference>
<dbReference type="InterPro" id="IPR050425">
    <property type="entry name" value="NAD(P)_dehydrat-like"/>
</dbReference>
<dbReference type="CDD" id="cd05227">
    <property type="entry name" value="AR_SDR_e"/>
    <property type="match status" value="1"/>
</dbReference>
<comment type="caution">
    <text evidence="4">The sequence shown here is derived from an EMBL/GenBank/DDBJ whole genome shotgun (WGS) entry which is preliminary data.</text>
</comment>
<dbReference type="Proteomes" id="UP001160130">
    <property type="component" value="Unassembled WGS sequence"/>
</dbReference>
<dbReference type="Pfam" id="PF01370">
    <property type="entry name" value="Epimerase"/>
    <property type="match status" value="1"/>
</dbReference>
<reference evidence="4 5" key="1">
    <citation type="submission" date="2023-04" db="EMBL/GenBank/DDBJ databases">
        <title>Forest soil microbial communities from Buena Vista Peninsula, Colon Province, Panama.</title>
        <authorList>
            <person name="Bouskill N."/>
        </authorList>
    </citation>
    <scope>NUCLEOTIDE SEQUENCE [LARGE SCALE GENOMIC DNA]</scope>
    <source>
        <strain evidence="4 5">AC80</strain>
    </source>
</reference>
<dbReference type="InterPro" id="IPR036291">
    <property type="entry name" value="NAD(P)-bd_dom_sf"/>
</dbReference>
<organism evidence="4 5">
    <name type="scientific">Mycolicibacterium frederiksbergense</name>
    <dbReference type="NCBI Taxonomy" id="117567"/>
    <lineage>
        <taxon>Bacteria</taxon>
        <taxon>Bacillati</taxon>
        <taxon>Actinomycetota</taxon>
        <taxon>Actinomycetes</taxon>
        <taxon>Mycobacteriales</taxon>
        <taxon>Mycobacteriaceae</taxon>
        <taxon>Mycolicibacterium</taxon>
    </lineage>
</organism>
<dbReference type="Gene3D" id="3.40.50.720">
    <property type="entry name" value="NAD(P)-binding Rossmann-like Domain"/>
    <property type="match status" value="1"/>
</dbReference>
<evidence type="ECO:0000313" key="4">
    <source>
        <dbReference type="EMBL" id="MDH6194044.1"/>
    </source>
</evidence>
<protein>
    <submittedName>
        <fullName evidence="4">Nucleoside-diphosphate-sugar epimerase</fullName>
    </submittedName>
</protein>
<accession>A0ABT6KTR8</accession>
<dbReference type="SUPFAM" id="SSF51735">
    <property type="entry name" value="NAD(P)-binding Rossmann-fold domains"/>
    <property type="match status" value="1"/>
</dbReference>